<dbReference type="EMBL" id="LMVN01000004">
    <property type="protein sequence ID" value="PAV07935.1"/>
    <property type="molecule type" value="Genomic_DNA"/>
</dbReference>
<dbReference type="EMBL" id="LWMS01000007">
    <property type="protein sequence ID" value="PWL08855.1"/>
    <property type="molecule type" value="Genomic_DNA"/>
</dbReference>
<evidence type="ECO:0000256" key="1">
    <source>
        <dbReference type="ARBA" id="ARBA00004167"/>
    </source>
</evidence>
<organism evidence="7 9">
    <name type="scientific">Methanosphaera cuniculi</name>
    <dbReference type="NCBI Taxonomy" id="1077256"/>
    <lineage>
        <taxon>Archaea</taxon>
        <taxon>Methanobacteriati</taxon>
        <taxon>Methanobacteriota</taxon>
        <taxon>Methanomada group</taxon>
        <taxon>Methanobacteria</taxon>
        <taxon>Methanobacteriales</taxon>
        <taxon>Methanobacteriaceae</taxon>
        <taxon>Methanosphaera</taxon>
    </lineage>
</organism>
<protein>
    <submittedName>
        <fullName evidence="8">LemA family protein</fullName>
    </submittedName>
</protein>
<comment type="similarity">
    <text evidence="2">Belongs to the LemA family.</text>
</comment>
<evidence type="ECO:0000313" key="10">
    <source>
        <dbReference type="Proteomes" id="UP000246004"/>
    </source>
</evidence>
<evidence type="ECO:0000256" key="4">
    <source>
        <dbReference type="ARBA" id="ARBA00022989"/>
    </source>
</evidence>
<reference evidence="8 10" key="1">
    <citation type="submission" date="2016-04" db="EMBL/GenBank/DDBJ databases">
        <title>Genome sequence of Methanosphaera cuniculi DSM 4103.</title>
        <authorList>
            <person name="Poehlein A."/>
            <person name="Seedorf H."/>
            <person name="Daniel R."/>
        </authorList>
    </citation>
    <scope>NUCLEOTIDE SEQUENCE [LARGE SCALE GENOMIC DNA]</scope>
    <source>
        <strain evidence="8 10">DSM 4103</strain>
    </source>
</reference>
<dbReference type="InterPro" id="IPR023353">
    <property type="entry name" value="LemA-like_dom_sf"/>
</dbReference>
<dbReference type="Proteomes" id="UP000217528">
    <property type="component" value="Unassembled WGS sequence"/>
</dbReference>
<dbReference type="RefSeq" id="WP_394338952.1">
    <property type="nucleotide sequence ID" value="NZ_LMVN01000004.1"/>
</dbReference>
<dbReference type="PANTHER" id="PTHR34478">
    <property type="entry name" value="PROTEIN LEMA"/>
    <property type="match status" value="1"/>
</dbReference>
<comment type="caution">
    <text evidence="7">The sequence shown here is derived from an EMBL/GenBank/DDBJ whole genome shotgun (WGS) entry which is preliminary data.</text>
</comment>
<gene>
    <name evidence="7" type="ORF">ASJ82_01460</name>
    <name evidence="8" type="ORF">MSCUN_02420</name>
</gene>
<evidence type="ECO:0000313" key="7">
    <source>
        <dbReference type="EMBL" id="PAV07935.1"/>
    </source>
</evidence>
<evidence type="ECO:0000256" key="3">
    <source>
        <dbReference type="ARBA" id="ARBA00022692"/>
    </source>
</evidence>
<feature type="transmembrane region" description="Helical" evidence="6">
    <location>
        <begin position="6"/>
        <end position="25"/>
    </location>
</feature>
<dbReference type="Proteomes" id="UP000246004">
    <property type="component" value="Unassembled WGS sequence"/>
</dbReference>
<evidence type="ECO:0000256" key="5">
    <source>
        <dbReference type="ARBA" id="ARBA00023136"/>
    </source>
</evidence>
<comment type="subcellular location">
    <subcellularLocation>
        <location evidence="1">Membrane</location>
        <topology evidence="1">Single-pass membrane protein</topology>
    </subcellularLocation>
</comment>
<dbReference type="Gene3D" id="1.20.1440.20">
    <property type="entry name" value="LemA-like domain"/>
    <property type="match status" value="1"/>
</dbReference>
<proteinExistence type="inferred from homology"/>
<dbReference type="GO" id="GO:0016020">
    <property type="term" value="C:membrane"/>
    <property type="evidence" value="ECO:0007669"/>
    <property type="project" value="UniProtKB-SubCell"/>
</dbReference>
<keyword evidence="4 6" id="KW-1133">Transmembrane helix</keyword>
<dbReference type="Pfam" id="PF04011">
    <property type="entry name" value="LemA"/>
    <property type="match status" value="1"/>
</dbReference>
<evidence type="ECO:0000313" key="9">
    <source>
        <dbReference type="Proteomes" id="UP000217528"/>
    </source>
</evidence>
<reference evidence="7 9" key="2">
    <citation type="journal article" date="2017" name="BMC Genomics">
        <title>Genomic analysis of methanogenic archaea reveals a shift towards energy conservation.</title>
        <authorList>
            <person name="Gilmore S.P."/>
            <person name="Henske J.K."/>
            <person name="Sexton J.A."/>
            <person name="Solomon K.V."/>
            <person name="Seppala S."/>
            <person name="Yoo J.I."/>
            <person name="Huyett L.M."/>
            <person name="Pressman A."/>
            <person name="Cogan J.Z."/>
            <person name="Kivenson V."/>
            <person name="Peng X."/>
            <person name="Tan Y."/>
            <person name="Valentine D.L."/>
            <person name="O'Malley M.A."/>
        </authorList>
    </citation>
    <scope>NUCLEOTIDE SEQUENCE [LARGE SCALE GENOMIC DNA]</scope>
    <source>
        <strain evidence="7 9">1R-7</strain>
    </source>
</reference>
<sequence length="186" mass="21313">MSMWILLIIIVLIVILIFYIISLYNKLIDLKNRVKNAWAQVDVQLQRRNDLIPNLVNTVKGYATHEKSTFEEVTQARANMANAQGVAEIVEANNQLTGALKSLFAVAEAYPDLKANTNFINLQEQLSETEDKISYARQFYNDTVLQYNNMCQQFPSSIIANHFNFKEAESFEVEDQSVRSVPKVEF</sequence>
<name>A0A2A2HF02_9EURY</name>
<evidence type="ECO:0000256" key="2">
    <source>
        <dbReference type="ARBA" id="ARBA00008854"/>
    </source>
</evidence>
<evidence type="ECO:0000256" key="6">
    <source>
        <dbReference type="SAM" id="Phobius"/>
    </source>
</evidence>
<dbReference type="AlphaFoldDB" id="A0A2A2HF02"/>
<accession>A0A2A2HF02</accession>
<keyword evidence="5 6" id="KW-0472">Membrane</keyword>
<dbReference type="InterPro" id="IPR007156">
    <property type="entry name" value="MamQ_LemA"/>
</dbReference>
<keyword evidence="9" id="KW-1185">Reference proteome</keyword>
<dbReference type="PANTHER" id="PTHR34478:SF2">
    <property type="entry name" value="MEMBRANE PROTEIN"/>
    <property type="match status" value="1"/>
</dbReference>
<keyword evidence="3 6" id="KW-0812">Transmembrane</keyword>
<evidence type="ECO:0000313" key="8">
    <source>
        <dbReference type="EMBL" id="PWL08855.1"/>
    </source>
</evidence>
<dbReference type="SUPFAM" id="SSF140478">
    <property type="entry name" value="LemA-like"/>
    <property type="match status" value="1"/>
</dbReference>